<dbReference type="AlphaFoldDB" id="A0A0A2V124"/>
<dbReference type="HOGENOM" id="CLU_2004594_0_0_1"/>
<sequence>MPEALAPKLPSGEATSNAPITHWTMRTITTSSSINRTTRQKTFDTTLLLNQWMLTDAAIASPASECRTRAARDALSREKDYATAFGREGVQAYKIVDTDYGLPVMRTVSLMRTKKMAGDLLREN</sequence>
<evidence type="ECO:0000313" key="1">
    <source>
        <dbReference type="EMBL" id="KGQ01158.1"/>
    </source>
</evidence>
<name>A0A0A2V124_PARBA</name>
<gene>
    <name evidence="1" type="ORF">PAAG_12197</name>
</gene>
<dbReference type="OrthoDB" id="3335918at2759"/>
<proteinExistence type="predicted"/>
<dbReference type="GeneID" id="26970933"/>
<protein>
    <submittedName>
        <fullName evidence="1">Uncharacterized protein</fullName>
    </submittedName>
</protein>
<dbReference type="EMBL" id="KN294008">
    <property type="protein sequence ID" value="KGQ01158.1"/>
    <property type="molecule type" value="Genomic_DNA"/>
</dbReference>
<dbReference type="RefSeq" id="XP_015702708.1">
    <property type="nucleotide sequence ID" value="XM_015847717.1"/>
</dbReference>
<reference evidence="1 2" key="1">
    <citation type="journal article" date="2011" name="PLoS Genet.">
        <title>Comparative genomic analysis of human fungal pathogens causing paracoccidioidomycosis.</title>
        <authorList>
            <person name="Desjardins C.A."/>
            <person name="Champion M.D."/>
            <person name="Holder J.W."/>
            <person name="Muszewska A."/>
            <person name="Goldberg J."/>
            <person name="Bailao A.M."/>
            <person name="Brigido M.M."/>
            <person name="Ferreira M.E."/>
            <person name="Garcia A.M."/>
            <person name="Grynberg M."/>
            <person name="Gujja S."/>
            <person name="Heiman D.I."/>
            <person name="Henn M.R."/>
            <person name="Kodira C.D."/>
            <person name="Leon-Narvaez H."/>
            <person name="Longo L.V."/>
            <person name="Ma L.J."/>
            <person name="Malavazi I."/>
            <person name="Matsuo A.L."/>
            <person name="Morais F.V."/>
            <person name="Pereira M."/>
            <person name="Rodriguez-Brito S."/>
            <person name="Sakthikumar S."/>
            <person name="Salem-Izacc S.M."/>
            <person name="Sykes S.M."/>
            <person name="Teixeira M.M."/>
            <person name="Vallejo M.C."/>
            <person name="Walter M.E."/>
            <person name="Yandava C."/>
            <person name="Young S."/>
            <person name="Zeng Q."/>
            <person name="Zucker J."/>
            <person name="Felipe M.S."/>
            <person name="Goldman G.H."/>
            <person name="Haas B.J."/>
            <person name="McEwen J.G."/>
            <person name="Nino-Vega G."/>
            <person name="Puccia R."/>
            <person name="San-Blas G."/>
            <person name="Soares C.M."/>
            <person name="Birren B.W."/>
            <person name="Cuomo C.A."/>
        </authorList>
    </citation>
    <scope>NUCLEOTIDE SEQUENCE [LARGE SCALE GENOMIC DNA]</scope>
    <source>
        <strain evidence="2">ATCC MYA-826 / Pb01</strain>
    </source>
</reference>
<accession>A0A0A2V124</accession>
<dbReference type="VEuPathDB" id="FungiDB:PAAG_12197"/>
<dbReference type="Proteomes" id="UP000002059">
    <property type="component" value="Partially assembled WGS sequence"/>
</dbReference>
<dbReference type="KEGG" id="pbl:PAAG_12197"/>
<evidence type="ECO:0000313" key="2">
    <source>
        <dbReference type="Proteomes" id="UP000002059"/>
    </source>
</evidence>
<organism evidence="1 2">
    <name type="scientific">Paracoccidioides lutzii (strain ATCC MYA-826 / Pb01)</name>
    <name type="common">Paracoccidioides brasiliensis</name>
    <dbReference type="NCBI Taxonomy" id="502779"/>
    <lineage>
        <taxon>Eukaryota</taxon>
        <taxon>Fungi</taxon>
        <taxon>Dikarya</taxon>
        <taxon>Ascomycota</taxon>
        <taxon>Pezizomycotina</taxon>
        <taxon>Eurotiomycetes</taxon>
        <taxon>Eurotiomycetidae</taxon>
        <taxon>Onygenales</taxon>
        <taxon>Ajellomycetaceae</taxon>
        <taxon>Paracoccidioides</taxon>
    </lineage>
</organism>
<keyword evidence="2" id="KW-1185">Reference proteome</keyword>